<evidence type="ECO:0000313" key="1">
    <source>
        <dbReference type="EMBL" id="MPM49382.1"/>
    </source>
</evidence>
<gene>
    <name evidence="1" type="ORF">SDC9_96111</name>
</gene>
<organism evidence="1">
    <name type="scientific">bioreactor metagenome</name>
    <dbReference type="NCBI Taxonomy" id="1076179"/>
    <lineage>
        <taxon>unclassified sequences</taxon>
        <taxon>metagenomes</taxon>
        <taxon>ecological metagenomes</taxon>
    </lineage>
</organism>
<name>A0A645A8D5_9ZZZZ</name>
<protein>
    <submittedName>
        <fullName evidence="1">Uncharacterized protein</fullName>
    </submittedName>
</protein>
<sequence length="209" mass="22787">MVCMVVELALFVCRWMVAVFSGRCAMHLQQAERSPEPVADDAFGHQCEEPSDHAASEIDHAHDAAVGCHMTLTNMPYGACDADDCERNEQVNGREAAPVPAIHIANEERSACGAEHADNEDVTCSAVPAWANGGWSGGGEARPERQAAAQQRKRSEKGVCGNQRRHGPTPFVIRRYGDRDDWMFGVRGVCCQHHATECVNQDVKCADVV</sequence>
<reference evidence="1" key="1">
    <citation type="submission" date="2019-08" db="EMBL/GenBank/DDBJ databases">
        <authorList>
            <person name="Kucharzyk K."/>
            <person name="Murdoch R.W."/>
            <person name="Higgins S."/>
            <person name="Loffler F."/>
        </authorList>
    </citation>
    <scope>NUCLEOTIDE SEQUENCE</scope>
</reference>
<dbReference type="AlphaFoldDB" id="A0A645A8D5"/>
<proteinExistence type="predicted"/>
<dbReference type="EMBL" id="VSSQ01012502">
    <property type="protein sequence ID" value="MPM49382.1"/>
    <property type="molecule type" value="Genomic_DNA"/>
</dbReference>
<comment type="caution">
    <text evidence="1">The sequence shown here is derived from an EMBL/GenBank/DDBJ whole genome shotgun (WGS) entry which is preliminary data.</text>
</comment>
<accession>A0A645A8D5</accession>